<dbReference type="SUPFAM" id="SSF48726">
    <property type="entry name" value="Immunoglobulin"/>
    <property type="match status" value="6"/>
</dbReference>
<dbReference type="InterPro" id="IPR026966">
    <property type="entry name" value="Neurofascin/L1/NrCAM_C"/>
</dbReference>
<dbReference type="PANTHER" id="PTHR44170:SF6">
    <property type="entry name" value="CONTACTIN"/>
    <property type="match status" value="1"/>
</dbReference>
<evidence type="ECO:0000256" key="3">
    <source>
        <dbReference type="ARBA" id="ARBA00022737"/>
    </source>
</evidence>
<evidence type="ECO:0000256" key="4">
    <source>
        <dbReference type="ARBA" id="ARBA00022889"/>
    </source>
</evidence>
<protein>
    <recommendedName>
        <fullName evidence="13">Neuronal cell adhesion molecule</fullName>
    </recommendedName>
</protein>
<dbReference type="SMART" id="SM00060">
    <property type="entry name" value="FN3"/>
    <property type="match status" value="4"/>
</dbReference>
<evidence type="ECO:0000313" key="12">
    <source>
        <dbReference type="Proteomes" id="UP001208570"/>
    </source>
</evidence>
<evidence type="ECO:0000256" key="6">
    <source>
        <dbReference type="ARBA" id="ARBA00023136"/>
    </source>
</evidence>
<dbReference type="InterPro" id="IPR003961">
    <property type="entry name" value="FN3_dom"/>
</dbReference>
<dbReference type="SMART" id="SM00409">
    <property type="entry name" value="IG"/>
    <property type="match status" value="6"/>
</dbReference>
<dbReference type="Pfam" id="PF07679">
    <property type="entry name" value="I-set"/>
    <property type="match status" value="2"/>
</dbReference>
<dbReference type="Gene3D" id="2.60.40.10">
    <property type="entry name" value="Immunoglobulins"/>
    <property type="match status" value="10"/>
</dbReference>
<feature type="domain" description="Ig-like" evidence="9">
    <location>
        <begin position="51"/>
        <end position="146"/>
    </location>
</feature>
<gene>
    <name evidence="11" type="ORF">LSH36_604g04042</name>
</gene>
<evidence type="ECO:0000256" key="8">
    <source>
        <dbReference type="SAM" id="MobiDB-lite"/>
    </source>
</evidence>
<dbReference type="GO" id="GO:0005886">
    <property type="term" value="C:plasma membrane"/>
    <property type="evidence" value="ECO:0007669"/>
    <property type="project" value="TreeGrafter"/>
</dbReference>
<comment type="caution">
    <text evidence="11">The sequence shown here is derived from an EMBL/GenBank/DDBJ whole genome shotgun (WGS) entry which is preliminary data.</text>
</comment>
<dbReference type="InterPro" id="IPR013783">
    <property type="entry name" value="Ig-like_fold"/>
</dbReference>
<keyword evidence="5" id="KW-1133">Transmembrane helix</keyword>
<dbReference type="EMBL" id="JAODUP010000604">
    <property type="protein sequence ID" value="KAK2146503.1"/>
    <property type="molecule type" value="Genomic_DNA"/>
</dbReference>
<dbReference type="GO" id="GO:0098609">
    <property type="term" value="P:cell-cell adhesion"/>
    <property type="evidence" value="ECO:0007669"/>
    <property type="project" value="TreeGrafter"/>
</dbReference>
<dbReference type="InterPro" id="IPR036116">
    <property type="entry name" value="FN3_sf"/>
</dbReference>
<evidence type="ECO:0000256" key="7">
    <source>
        <dbReference type="ARBA" id="ARBA00023157"/>
    </source>
</evidence>
<dbReference type="CDD" id="cd00063">
    <property type="entry name" value="FN3"/>
    <property type="match status" value="3"/>
</dbReference>
<keyword evidence="2" id="KW-0812">Transmembrane</keyword>
<keyword evidence="4" id="KW-0130">Cell adhesion</keyword>
<dbReference type="PANTHER" id="PTHR44170">
    <property type="entry name" value="PROTEIN SIDEKICK"/>
    <property type="match status" value="1"/>
</dbReference>
<feature type="domain" description="Fibronectin type-III" evidence="10">
    <location>
        <begin position="703"/>
        <end position="799"/>
    </location>
</feature>
<keyword evidence="3" id="KW-0677">Repeat</keyword>
<evidence type="ECO:0000313" key="11">
    <source>
        <dbReference type="EMBL" id="KAK2146503.1"/>
    </source>
</evidence>
<evidence type="ECO:0000256" key="2">
    <source>
        <dbReference type="ARBA" id="ARBA00022692"/>
    </source>
</evidence>
<name>A0AAD9J5H6_9ANNE</name>
<feature type="domain" description="Ig-like" evidence="9">
    <location>
        <begin position="320"/>
        <end position="403"/>
    </location>
</feature>
<dbReference type="PROSITE" id="PS50853">
    <property type="entry name" value="FN3"/>
    <property type="match status" value="3"/>
</dbReference>
<keyword evidence="6" id="KW-0472">Membrane</keyword>
<accession>A0AAD9J5H6</accession>
<dbReference type="GO" id="GO:0007411">
    <property type="term" value="P:axon guidance"/>
    <property type="evidence" value="ECO:0007669"/>
    <property type="project" value="TreeGrafter"/>
</dbReference>
<evidence type="ECO:0000259" key="9">
    <source>
        <dbReference type="PROSITE" id="PS50835"/>
    </source>
</evidence>
<organism evidence="11 12">
    <name type="scientific">Paralvinella palmiformis</name>
    <dbReference type="NCBI Taxonomy" id="53620"/>
    <lineage>
        <taxon>Eukaryota</taxon>
        <taxon>Metazoa</taxon>
        <taxon>Spiralia</taxon>
        <taxon>Lophotrochozoa</taxon>
        <taxon>Annelida</taxon>
        <taxon>Polychaeta</taxon>
        <taxon>Sedentaria</taxon>
        <taxon>Canalipalpata</taxon>
        <taxon>Terebellida</taxon>
        <taxon>Terebelliformia</taxon>
        <taxon>Alvinellidae</taxon>
        <taxon>Paralvinella</taxon>
    </lineage>
</organism>
<dbReference type="PROSITE" id="PS50835">
    <property type="entry name" value="IG_LIKE"/>
    <property type="match status" value="5"/>
</dbReference>
<evidence type="ECO:0000256" key="5">
    <source>
        <dbReference type="ARBA" id="ARBA00022989"/>
    </source>
</evidence>
<dbReference type="SMART" id="SM00408">
    <property type="entry name" value="IGc2"/>
    <property type="match status" value="6"/>
</dbReference>
<feature type="domain" description="Fibronectin type-III" evidence="10">
    <location>
        <begin position="968"/>
        <end position="1069"/>
    </location>
</feature>
<dbReference type="Pfam" id="PF13927">
    <property type="entry name" value="Ig_3"/>
    <property type="match status" value="2"/>
</dbReference>
<feature type="domain" description="Ig-like" evidence="9">
    <location>
        <begin position="604"/>
        <end position="696"/>
    </location>
</feature>
<feature type="domain" description="Ig-like" evidence="9">
    <location>
        <begin position="512"/>
        <end position="599"/>
    </location>
</feature>
<dbReference type="InterPro" id="IPR036179">
    <property type="entry name" value="Ig-like_dom_sf"/>
</dbReference>
<evidence type="ECO:0000256" key="1">
    <source>
        <dbReference type="ARBA" id="ARBA00004479"/>
    </source>
</evidence>
<dbReference type="AlphaFoldDB" id="A0AAD9J5H6"/>
<keyword evidence="7" id="KW-1015">Disulfide bond</keyword>
<feature type="compositionally biased region" description="Polar residues" evidence="8">
    <location>
        <begin position="1255"/>
        <end position="1266"/>
    </location>
</feature>
<dbReference type="Proteomes" id="UP001208570">
    <property type="component" value="Unassembled WGS sequence"/>
</dbReference>
<dbReference type="Pfam" id="PF00041">
    <property type="entry name" value="fn3"/>
    <property type="match status" value="3"/>
</dbReference>
<feature type="domain" description="Ig-like" evidence="9">
    <location>
        <begin position="163"/>
        <end position="250"/>
    </location>
</feature>
<dbReference type="InterPro" id="IPR007110">
    <property type="entry name" value="Ig-like_dom"/>
</dbReference>
<dbReference type="InterPro" id="IPR003599">
    <property type="entry name" value="Ig_sub"/>
</dbReference>
<dbReference type="SUPFAM" id="SSF49265">
    <property type="entry name" value="Fibronectin type III"/>
    <property type="match status" value="3"/>
</dbReference>
<dbReference type="Pfam" id="PF13882">
    <property type="entry name" value="Bravo_FIGEY"/>
    <property type="match status" value="1"/>
</dbReference>
<comment type="subcellular location">
    <subcellularLocation>
        <location evidence="1">Membrane</location>
        <topology evidence="1">Single-pass type I membrane protein</topology>
    </subcellularLocation>
</comment>
<evidence type="ECO:0000259" key="10">
    <source>
        <dbReference type="PROSITE" id="PS50853"/>
    </source>
</evidence>
<evidence type="ECO:0008006" key="13">
    <source>
        <dbReference type="Google" id="ProtNLM"/>
    </source>
</evidence>
<keyword evidence="12" id="KW-1185">Reference proteome</keyword>
<feature type="region of interest" description="Disordered" evidence="8">
    <location>
        <begin position="1180"/>
        <end position="1266"/>
    </location>
</feature>
<reference evidence="11" key="1">
    <citation type="journal article" date="2023" name="Mol. Biol. Evol.">
        <title>Third-Generation Sequencing Reveals the Adaptive Role of the Epigenome in Three Deep-Sea Polychaetes.</title>
        <authorList>
            <person name="Perez M."/>
            <person name="Aroh O."/>
            <person name="Sun Y."/>
            <person name="Lan Y."/>
            <person name="Juniper S.K."/>
            <person name="Young C.R."/>
            <person name="Angers B."/>
            <person name="Qian P.Y."/>
        </authorList>
    </citation>
    <scope>NUCLEOTIDE SEQUENCE</scope>
    <source>
        <strain evidence="11">P08H-3</strain>
    </source>
</reference>
<sequence>MKRYTGLCYRLLSPHDVCLMSFDRFSERGRKEHQQQEVILSVTSSKPGLIPEILTTPPKLDVQPRKEWAYKEGEPIRLPCEASGTPPIEYHWQKNLVPVDVDGLIVRQEAGTGTLVITPPTVEDGEDDIDGVYQCFANNQFGTAVSVRSMVKKAYIKTFHTLPEPKKLFPLVGTYLNLTCHPPESYPKALVYWTSGTGEDFQNVPLGKRVALDYDGMLMLMRSNLHIANVIDEDENFYTCNAKNDYLRVTSEGDDILLIPSPIGKTNIHACTLHFVNIDESDTRDYACTVQNYVLRTFAQGDDKIIDVKPSQGTPIYKAPKLVWSSSQDVVAVQGEVVKMMCIFSGYPTPDVKWEPVGYRESNSRFDYTSSGGLELKITKVQGEDAGKYKCTSTSIASDATVSRIFTLKVEYPPEWADDQEPKDVTASEEEDAQIICAANAYPPPIWSFTFNGKEIRGGGDIPEDDRINIVGDTVYFKNLTKTDTQVIQCNISNVHGYLFSNVFLNVLAEPPYFIEVPEAIVKRAEGQEVILKCRVFGAPKPVITWLRGDTDEVVSGPRFEILPEGDLRIMPAVREDMNVYTCHASNKFGQMSRSGQLLIRESTSIDYNPKSKVVVAGTEISFFCNATTDVSEVSRLKIRWLKNGHEINYFKEGRISKDMRDSSLHITMATPEDSGSYTCVASNGIDEDQSTAQLTVRDRPDPPTDLNLMGCTSSRAQISWTPGDENKDEVIEFIVKYNTSFDEPNVYHVGAKVKRGQHSAQINLSPYANYTFHVIARNTLGISDPSPFTQSKCETPAKKPVNDPDWVCTSSEEPDQLVIRWKTFPPIMHNGSDFHYVIKYLPEVTPENFALDDNSLNATHAKFYWDPVDTSTEAVHGLFVGYRIVYWRNDEPDDKRSTEFIENEVPQCPPEGETDEASRVRRASMEEGTIGDLWPYSSISAAIQVMNGGKSGSLSDPPLQFNTPEGVPGPVPFFSIVETGSHHLKVEWLPPLDPNGILTHYMIGYQEVGSPGDTVFLPLIDAFRTHKKIHGLKEDTTYVVYIWAHTSKGPGVVMKDEGRTLVAAIPDTPGIEDFDIGDTWVNVSWTPSEEEQKNPGTYFYVEYKKPGSDEWEKTKLEKEHNWFNVTDLEPGPTEIRIVAVNGRGDERRSEPVTVHVGPREYPTTPIVLLAKVYEKEKLAGRDPDKEDEEAGFGEFNKNDEPQKKKSRTSLNSEERPLESDTDSMAEYYETDPSKFNEDGSFIGQYGGKKKAEPDTTSPSALSTFV</sequence>
<dbReference type="GO" id="GO:0030424">
    <property type="term" value="C:axon"/>
    <property type="evidence" value="ECO:0007669"/>
    <property type="project" value="TreeGrafter"/>
</dbReference>
<dbReference type="InterPro" id="IPR003598">
    <property type="entry name" value="Ig_sub2"/>
</dbReference>
<proteinExistence type="predicted"/>
<feature type="domain" description="Fibronectin type-III" evidence="10">
    <location>
        <begin position="1070"/>
        <end position="1160"/>
    </location>
</feature>
<dbReference type="InterPro" id="IPR013098">
    <property type="entry name" value="Ig_I-set"/>
</dbReference>